<dbReference type="RefSeq" id="WP_238241728.1">
    <property type="nucleotide sequence ID" value="NZ_BPQQ01000116.1"/>
</dbReference>
<evidence type="ECO:0000313" key="1">
    <source>
        <dbReference type="EMBL" id="GJE04371.1"/>
    </source>
</evidence>
<gene>
    <name evidence="1" type="ORF">GMJLKIPL_6332</name>
</gene>
<reference evidence="1" key="1">
    <citation type="journal article" date="2021" name="Front. Microbiol.">
        <title>Comprehensive Comparative Genomics and Phenotyping of Methylobacterium Species.</title>
        <authorList>
            <person name="Alessa O."/>
            <person name="Ogura Y."/>
            <person name="Fujitani Y."/>
            <person name="Takami H."/>
            <person name="Hayashi T."/>
            <person name="Sahin N."/>
            <person name="Tani A."/>
        </authorList>
    </citation>
    <scope>NUCLEOTIDE SEQUENCE</scope>
    <source>
        <strain evidence="1">DSM 17168</strain>
    </source>
</reference>
<keyword evidence="2" id="KW-1185">Reference proteome</keyword>
<protein>
    <recommendedName>
        <fullName evidence="3">Dimethylmenaquinone methyltransferase</fullName>
    </recommendedName>
</protein>
<proteinExistence type="predicted"/>
<dbReference type="InterPro" id="IPR038763">
    <property type="entry name" value="DHH_sf"/>
</dbReference>
<comment type="caution">
    <text evidence="1">The sequence shown here is derived from an EMBL/GenBank/DDBJ whole genome shotgun (WGS) entry which is preliminary data.</text>
</comment>
<dbReference type="EMBL" id="BPQQ01000116">
    <property type="protein sequence ID" value="GJE04371.1"/>
    <property type="molecule type" value="Genomic_DNA"/>
</dbReference>
<dbReference type="Proteomes" id="UP001055153">
    <property type="component" value="Unassembled WGS sequence"/>
</dbReference>
<organism evidence="1 2">
    <name type="scientific">Methylobacterium isbiliense</name>
    <dbReference type="NCBI Taxonomy" id="315478"/>
    <lineage>
        <taxon>Bacteria</taxon>
        <taxon>Pseudomonadati</taxon>
        <taxon>Pseudomonadota</taxon>
        <taxon>Alphaproteobacteria</taxon>
        <taxon>Hyphomicrobiales</taxon>
        <taxon>Methylobacteriaceae</taxon>
        <taxon>Methylobacterium</taxon>
    </lineage>
</organism>
<evidence type="ECO:0008006" key="3">
    <source>
        <dbReference type="Google" id="ProtNLM"/>
    </source>
</evidence>
<sequence>MPLTQITHHDLDGYGASTIVASFAEPDRVVHVPRYGDVGPVVDGELKRLGRTAAGETLLLTDLGLEEPTIAFLRRFAAMNRRRAPGDSHRLVVLDHHASSVDQLRRQGLEPRAEPDRPTLLRFDLNDPAITVLIDETSSATRMAHEHRALFANGEAEPARAADLTLLVAAVDALDLWRKDDPLFASGLALDEAFWDNVATLVPAGHPAHDRVVSRLLLEASAAIRAGASPAALERLVPEIRVRIVDDLMRDQPDDDPSLTTRMRVARLLARSDALFQALADGTLLSFGLDPGTFQRVSDLIMASGRASRVVNVQRTGTLSFRSNNGTALAGARLFRGGGHQDAAGGKLPNGSAFSLADAVAQIEPTLNPPATAIENNPFAALRHWKG</sequence>
<reference evidence="1" key="2">
    <citation type="submission" date="2021-08" db="EMBL/GenBank/DDBJ databases">
        <authorList>
            <person name="Tani A."/>
            <person name="Ola A."/>
            <person name="Ogura Y."/>
            <person name="Katsura K."/>
            <person name="Hayashi T."/>
        </authorList>
    </citation>
    <scope>NUCLEOTIDE SEQUENCE</scope>
    <source>
        <strain evidence="1">DSM 17168</strain>
    </source>
</reference>
<name>A0ABQ4SRR5_9HYPH</name>
<dbReference type="SUPFAM" id="SSF64182">
    <property type="entry name" value="DHH phosphoesterases"/>
    <property type="match status" value="1"/>
</dbReference>
<evidence type="ECO:0000313" key="2">
    <source>
        <dbReference type="Proteomes" id="UP001055153"/>
    </source>
</evidence>
<accession>A0ABQ4SRR5</accession>